<dbReference type="InParanoid" id="V5I5H7"/>
<name>V5I5H7_BYSSN</name>
<feature type="region of interest" description="Disordered" evidence="8">
    <location>
        <begin position="519"/>
        <end position="566"/>
    </location>
</feature>
<keyword evidence="9" id="KW-0472">Membrane</keyword>
<evidence type="ECO:0000313" key="11">
    <source>
        <dbReference type="EMBL" id="GAD99335.1"/>
    </source>
</evidence>
<dbReference type="Gene3D" id="3.30.9.10">
    <property type="entry name" value="D-Amino Acid Oxidase, subunit A, domain 2"/>
    <property type="match status" value="1"/>
</dbReference>
<evidence type="ECO:0000256" key="4">
    <source>
        <dbReference type="ARBA" id="ARBA00023015"/>
    </source>
</evidence>
<dbReference type="HOGENOM" id="CLU_313520_0_0_1"/>
<feature type="compositionally biased region" description="Polar residues" evidence="8">
    <location>
        <begin position="539"/>
        <end position="560"/>
    </location>
</feature>
<dbReference type="InterPro" id="IPR007219">
    <property type="entry name" value="XnlR_reg_dom"/>
</dbReference>
<dbReference type="GO" id="GO:0000981">
    <property type="term" value="F:DNA-binding transcription factor activity, RNA polymerase II-specific"/>
    <property type="evidence" value="ECO:0007669"/>
    <property type="project" value="TreeGrafter"/>
</dbReference>
<dbReference type="SMART" id="SM00906">
    <property type="entry name" value="Fungal_trans"/>
    <property type="match status" value="1"/>
</dbReference>
<dbReference type="OrthoDB" id="2219495at2759"/>
<evidence type="ECO:0000256" key="1">
    <source>
        <dbReference type="ARBA" id="ARBA00004123"/>
    </source>
</evidence>
<dbReference type="Pfam" id="PF04082">
    <property type="entry name" value="Fungal_trans"/>
    <property type="match status" value="1"/>
</dbReference>
<gene>
    <name evidence="11" type="ORF">PVAR5_8050</name>
</gene>
<keyword evidence="6" id="KW-0804">Transcription</keyword>
<keyword evidence="7" id="KW-0539">Nucleus</keyword>
<dbReference type="InterPro" id="IPR052202">
    <property type="entry name" value="Yeast_MetPath_Reg"/>
</dbReference>
<keyword evidence="5" id="KW-0238">DNA-binding</keyword>
<proteinExistence type="predicted"/>
<evidence type="ECO:0000256" key="9">
    <source>
        <dbReference type="SAM" id="Phobius"/>
    </source>
</evidence>
<keyword evidence="12" id="KW-1185">Reference proteome</keyword>
<dbReference type="SUPFAM" id="SSF51905">
    <property type="entry name" value="FAD/NAD(P)-binding domain"/>
    <property type="match status" value="1"/>
</dbReference>
<evidence type="ECO:0000256" key="2">
    <source>
        <dbReference type="ARBA" id="ARBA00022723"/>
    </source>
</evidence>
<dbReference type="GO" id="GO:0043565">
    <property type="term" value="F:sequence-specific DNA binding"/>
    <property type="evidence" value="ECO:0007669"/>
    <property type="project" value="TreeGrafter"/>
</dbReference>
<dbReference type="InterPro" id="IPR006076">
    <property type="entry name" value="FAD-dep_OxRdtase"/>
</dbReference>
<keyword evidence="2" id="KW-0479">Metal-binding</keyword>
<feature type="transmembrane region" description="Helical" evidence="9">
    <location>
        <begin position="7"/>
        <end position="25"/>
    </location>
</feature>
<dbReference type="Proteomes" id="UP000018001">
    <property type="component" value="Unassembled WGS sequence"/>
</dbReference>
<dbReference type="CDD" id="cd12148">
    <property type="entry name" value="fungal_TF_MHR"/>
    <property type="match status" value="1"/>
</dbReference>
<evidence type="ECO:0000256" key="8">
    <source>
        <dbReference type="SAM" id="MobiDB-lite"/>
    </source>
</evidence>
<dbReference type="EMBL" id="BAUL01000292">
    <property type="protein sequence ID" value="GAD99335.1"/>
    <property type="molecule type" value="Genomic_DNA"/>
</dbReference>
<comment type="subcellular location">
    <subcellularLocation>
        <location evidence="1">Nucleus</location>
    </subcellularLocation>
</comment>
<dbReference type="InterPro" id="IPR036188">
    <property type="entry name" value="FAD/NAD-bd_sf"/>
</dbReference>
<organism evidence="11 12">
    <name type="scientific">Byssochlamys spectabilis (strain No. 5 / NBRC 109023)</name>
    <name type="common">Paecilomyces variotii</name>
    <dbReference type="NCBI Taxonomy" id="1356009"/>
    <lineage>
        <taxon>Eukaryota</taxon>
        <taxon>Fungi</taxon>
        <taxon>Dikarya</taxon>
        <taxon>Ascomycota</taxon>
        <taxon>Pezizomycotina</taxon>
        <taxon>Eurotiomycetes</taxon>
        <taxon>Eurotiomycetidae</taxon>
        <taxon>Eurotiales</taxon>
        <taxon>Thermoascaceae</taxon>
        <taxon>Paecilomyces</taxon>
    </lineage>
</organism>
<keyword evidence="3" id="KW-0862">Zinc</keyword>
<accession>V5I5H7</accession>
<keyword evidence="4" id="KW-0805">Transcription regulation</keyword>
<dbReference type="Gene3D" id="3.50.50.60">
    <property type="entry name" value="FAD/NAD(P)-binding domain"/>
    <property type="match status" value="1"/>
</dbReference>
<evidence type="ECO:0000256" key="3">
    <source>
        <dbReference type="ARBA" id="ARBA00022833"/>
    </source>
</evidence>
<dbReference type="GO" id="GO:0005634">
    <property type="term" value="C:nucleus"/>
    <property type="evidence" value="ECO:0007669"/>
    <property type="project" value="UniProtKB-SubCell"/>
</dbReference>
<dbReference type="GO" id="GO:0006351">
    <property type="term" value="P:DNA-templated transcription"/>
    <property type="evidence" value="ECO:0007669"/>
    <property type="project" value="InterPro"/>
</dbReference>
<evidence type="ECO:0000256" key="6">
    <source>
        <dbReference type="ARBA" id="ARBA00023163"/>
    </source>
</evidence>
<dbReference type="PANTHER" id="PTHR47782:SF12">
    <property type="entry name" value="ZN(II)2CYS6 TRANSCRIPTION FACTOR (EUROFUNG)"/>
    <property type="match status" value="1"/>
</dbReference>
<evidence type="ECO:0000313" key="12">
    <source>
        <dbReference type="Proteomes" id="UP000018001"/>
    </source>
</evidence>
<dbReference type="eggNOG" id="KOG2820">
    <property type="taxonomic scope" value="Eukaryota"/>
</dbReference>
<evidence type="ECO:0000259" key="10">
    <source>
        <dbReference type="SMART" id="SM00906"/>
    </source>
</evidence>
<keyword evidence="9" id="KW-0812">Transmembrane</keyword>
<reference evidence="12" key="1">
    <citation type="journal article" date="2014" name="Genome Announc.">
        <title>Draft genome sequence of the formaldehyde-resistant fungus Byssochlamys spectabilis No. 5 (anamorph Paecilomyces variotii No. 5) (NBRC109023).</title>
        <authorList>
            <person name="Oka T."/>
            <person name="Ekino K."/>
            <person name="Fukuda K."/>
            <person name="Nomura Y."/>
        </authorList>
    </citation>
    <scope>NUCLEOTIDE SEQUENCE [LARGE SCALE GENOMIC DNA]</scope>
    <source>
        <strain evidence="12">No. 5 / NBRC 109023</strain>
    </source>
</reference>
<sequence>MTTAESRVIIVGAGVFGLSTALWLARSGYKHVTVFDRHAFDKTYYNPSNGCDGASADINKIFRATYGTQQHSQDLALEARDIWLEWNRSIRESNPSELPHPLTPEDELLILCGVYHLADGPEMIDRYVENLSVMEKTAPSFRDLQFIKGNHQDDELARKLGPEWANKYHLFDKFKGGKTNGFLDAGSGITLADKACVYARHLCEQAGVKFVLGEPQGELQHLVVDESGPGKRVTGIQTRDGLIHSADVVITACGPWTASVVPEAHRSVEATMGTVMFIDIPENRKDLRKKFHPDNFPVWRFIQGQGEGSYEGGGFPITREGRLKFGFRARKFTNFQNHPTQDKLRISTPRTKYSPEPIHTVPLYVLQLMKQVIGGLFPELTELGFTDSRLCWYTDSIDNEFLIDYVPGYSDSLFVCSGGSGHGFKFLPVLGKYVKNQLERVPDRFTPVWRWRAVENGKNCNGLEEGEAGPREMSKLRFANQCLFDVPPDGVLRSEAYVATLESRIQTLERQLRAANAQQTSSKGWQYGEGVHGLPRNGRLSQQQSLPQQNDFDTTATSRVPAQRKDSPEVAFISPTQPASISSGFTILDMLHGSGAVPKVEEEALSMLPSGSKAKLLVDTVYFYTQARYCIVDWTKVREWHQNREEIAYISGGSSFRSQTGAFFIWIIYAIGARLIPNPENSSEEYFARARCYLPAVMAPQDMTTVQALLCLVQYYFRAARECPIWHIAAFALRLCIKLRYHRKISNCPDMQNLDPYTIELRKRFFWCAYCFDRCVGILSKLPFGISDSDIDVEIPVDIDDTCTEQGKIRECQMRQAAGDANQQERKITTMTAALHHLQVYRIRSRILSSFTGPNARVPSFSDVVMLLSELDQWKQQAPRNQDSRSFPQQNPDRVQATYLQAVLLLIRPILKANTVDPDLISLCADFAADACQH</sequence>
<dbReference type="Pfam" id="PF01266">
    <property type="entry name" value="DAO"/>
    <property type="match status" value="1"/>
</dbReference>
<evidence type="ECO:0000256" key="7">
    <source>
        <dbReference type="ARBA" id="ARBA00023242"/>
    </source>
</evidence>
<comment type="caution">
    <text evidence="11">The sequence shown here is derived from an EMBL/GenBank/DDBJ whole genome shotgun (WGS) entry which is preliminary data.</text>
</comment>
<dbReference type="GO" id="GO:0008270">
    <property type="term" value="F:zinc ion binding"/>
    <property type="evidence" value="ECO:0007669"/>
    <property type="project" value="InterPro"/>
</dbReference>
<feature type="domain" description="Xylanolytic transcriptional activator regulatory" evidence="10">
    <location>
        <begin position="725"/>
        <end position="802"/>
    </location>
</feature>
<keyword evidence="9" id="KW-1133">Transmembrane helix</keyword>
<protein>
    <recommendedName>
        <fullName evidence="10">Xylanolytic transcriptional activator regulatory domain-containing protein</fullName>
    </recommendedName>
</protein>
<dbReference type="AlphaFoldDB" id="V5I5H7"/>
<dbReference type="PANTHER" id="PTHR47782">
    <property type="entry name" value="ZN(II)2CYS6 TRANSCRIPTION FACTOR (EUROFUNG)-RELATED"/>
    <property type="match status" value="1"/>
</dbReference>
<evidence type="ECO:0000256" key="5">
    <source>
        <dbReference type="ARBA" id="ARBA00023125"/>
    </source>
</evidence>
<dbReference type="GO" id="GO:0045944">
    <property type="term" value="P:positive regulation of transcription by RNA polymerase II"/>
    <property type="evidence" value="ECO:0007669"/>
    <property type="project" value="TreeGrafter"/>
</dbReference>